<feature type="transmembrane region" description="Helical" evidence="11">
    <location>
        <begin position="100"/>
        <end position="120"/>
    </location>
</feature>
<evidence type="ECO:0000256" key="5">
    <source>
        <dbReference type="ARBA" id="ARBA00022741"/>
    </source>
</evidence>
<reference evidence="14" key="1">
    <citation type="journal article" date="2022" name="bioRxiv">
        <title>Sequencing and chromosome-scale assembly of the giantPleurodeles waltlgenome.</title>
        <authorList>
            <person name="Brown T."/>
            <person name="Elewa A."/>
            <person name="Iarovenko S."/>
            <person name="Subramanian E."/>
            <person name="Araus A.J."/>
            <person name="Petzold A."/>
            <person name="Susuki M."/>
            <person name="Suzuki K.-i.T."/>
            <person name="Hayashi T."/>
            <person name="Toyoda A."/>
            <person name="Oliveira C."/>
            <person name="Osipova E."/>
            <person name="Leigh N.D."/>
            <person name="Simon A."/>
            <person name="Yun M.H."/>
        </authorList>
    </citation>
    <scope>NUCLEOTIDE SEQUENCE</scope>
    <source>
        <strain evidence="14">20211129_DDA</strain>
        <tissue evidence="14">Liver</tissue>
    </source>
</reference>
<feature type="transmembrane region" description="Helical" evidence="11">
    <location>
        <begin position="280"/>
        <end position="307"/>
    </location>
</feature>
<dbReference type="GO" id="GO:0012505">
    <property type="term" value="C:endomembrane system"/>
    <property type="evidence" value="ECO:0007669"/>
    <property type="project" value="UniProtKB-SubCell"/>
</dbReference>
<dbReference type="AlphaFoldDB" id="A0AAV7R6H6"/>
<dbReference type="FunFam" id="1.20.1560.10:FF:000215">
    <property type="entry name" value="ABC transporter B family member 4"/>
    <property type="match status" value="1"/>
</dbReference>
<keyword evidence="6" id="KW-0067">ATP-binding</keyword>
<dbReference type="EMBL" id="JANPWB010000010">
    <property type="protein sequence ID" value="KAJ1146809.1"/>
    <property type="molecule type" value="Genomic_DNA"/>
</dbReference>
<keyword evidence="3" id="KW-0813">Transport</keyword>
<evidence type="ECO:0008006" key="16">
    <source>
        <dbReference type="Google" id="ProtNLM"/>
    </source>
</evidence>
<dbReference type="Gene3D" id="1.20.1560.10">
    <property type="entry name" value="ABC transporter type 1, transmembrane domain"/>
    <property type="match status" value="1"/>
</dbReference>
<dbReference type="GO" id="GO:0016887">
    <property type="term" value="F:ATP hydrolysis activity"/>
    <property type="evidence" value="ECO:0007669"/>
    <property type="project" value="InterPro"/>
</dbReference>
<evidence type="ECO:0000313" key="14">
    <source>
        <dbReference type="EMBL" id="KAJ1146809.1"/>
    </source>
</evidence>
<dbReference type="PANTHER" id="PTHR43394">
    <property type="entry name" value="ATP-DEPENDENT PERMEASE MDL1, MITOCHONDRIAL"/>
    <property type="match status" value="1"/>
</dbReference>
<dbReference type="Pfam" id="PF00005">
    <property type="entry name" value="ABC_tran"/>
    <property type="match status" value="1"/>
</dbReference>
<organism evidence="14 15">
    <name type="scientific">Pleurodeles waltl</name>
    <name type="common">Iberian ribbed newt</name>
    <dbReference type="NCBI Taxonomy" id="8319"/>
    <lineage>
        <taxon>Eukaryota</taxon>
        <taxon>Metazoa</taxon>
        <taxon>Chordata</taxon>
        <taxon>Craniata</taxon>
        <taxon>Vertebrata</taxon>
        <taxon>Euteleostomi</taxon>
        <taxon>Amphibia</taxon>
        <taxon>Batrachia</taxon>
        <taxon>Caudata</taxon>
        <taxon>Salamandroidea</taxon>
        <taxon>Salamandridae</taxon>
        <taxon>Pleurodelinae</taxon>
        <taxon>Pleurodeles</taxon>
    </lineage>
</organism>
<feature type="domain" description="ABC transmembrane type-1" evidence="13">
    <location>
        <begin position="154"/>
        <end position="436"/>
    </location>
</feature>
<dbReference type="Gene3D" id="3.40.50.300">
    <property type="entry name" value="P-loop containing nucleotide triphosphate hydrolases"/>
    <property type="match status" value="1"/>
</dbReference>
<keyword evidence="9 11" id="KW-1133">Transmembrane helix</keyword>
<dbReference type="InterPro" id="IPR017871">
    <property type="entry name" value="ABC_transporter-like_CS"/>
</dbReference>
<evidence type="ECO:0000313" key="15">
    <source>
        <dbReference type="Proteomes" id="UP001066276"/>
    </source>
</evidence>
<evidence type="ECO:0000256" key="6">
    <source>
        <dbReference type="ARBA" id="ARBA00022840"/>
    </source>
</evidence>
<dbReference type="GO" id="GO:0016020">
    <property type="term" value="C:membrane"/>
    <property type="evidence" value="ECO:0007669"/>
    <property type="project" value="InterPro"/>
</dbReference>
<comment type="caution">
    <text evidence="14">The sequence shown here is derived from an EMBL/GenBank/DDBJ whole genome shotgun (WGS) entry which is preliminary data.</text>
</comment>
<comment type="subcellular location">
    <subcellularLocation>
        <location evidence="1">Endomembrane system</location>
        <topology evidence="1">Multi-pass membrane protein</topology>
    </subcellularLocation>
</comment>
<dbReference type="PANTHER" id="PTHR43394:SF13">
    <property type="entry name" value="ANTIGEN PEPTIDE TRANSPORTER 1"/>
    <property type="match status" value="1"/>
</dbReference>
<dbReference type="InterPro" id="IPR003593">
    <property type="entry name" value="AAA+_ATPase"/>
</dbReference>
<keyword evidence="7" id="KW-0653">Protein transport</keyword>
<evidence type="ECO:0000256" key="11">
    <source>
        <dbReference type="SAM" id="Phobius"/>
    </source>
</evidence>
<dbReference type="CDD" id="cd18589">
    <property type="entry name" value="ABC_6TM_TAP1"/>
    <property type="match status" value="1"/>
</dbReference>
<evidence type="ECO:0000259" key="12">
    <source>
        <dbReference type="PROSITE" id="PS50893"/>
    </source>
</evidence>
<feature type="domain" description="ABC transporter" evidence="12">
    <location>
        <begin position="469"/>
        <end position="705"/>
    </location>
</feature>
<evidence type="ECO:0000256" key="3">
    <source>
        <dbReference type="ARBA" id="ARBA00022448"/>
    </source>
</evidence>
<evidence type="ECO:0000256" key="2">
    <source>
        <dbReference type="ARBA" id="ARBA00006493"/>
    </source>
</evidence>
<dbReference type="PROSITE" id="PS50929">
    <property type="entry name" value="ABC_TM1F"/>
    <property type="match status" value="1"/>
</dbReference>
<evidence type="ECO:0000256" key="4">
    <source>
        <dbReference type="ARBA" id="ARBA00022692"/>
    </source>
</evidence>
<dbReference type="Pfam" id="PF00664">
    <property type="entry name" value="ABC_membrane"/>
    <property type="match status" value="1"/>
</dbReference>
<name>A0AAV7R6H6_PLEWA</name>
<evidence type="ECO:0000256" key="9">
    <source>
        <dbReference type="ARBA" id="ARBA00022989"/>
    </source>
</evidence>
<dbReference type="PIRSF" id="PIRSF002773">
    <property type="entry name" value="ABC_prm/ATPase_B"/>
    <property type="match status" value="1"/>
</dbReference>
<keyword evidence="7" id="KW-0571">Peptide transport</keyword>
<feature type="transmembrane region" description="Helical" evidence="11">
    <location>
        <begin position="67"/>
        <end position="88"/>
    </location>
</feature>
<evidence type="ECO:0000259" key="13">
    <source>
        <dbReference type="PROSITE" id="PS50929"/>
    </source>
</evidence>
<keyword evidence="5" id="KW-0547">Nucleotide-binding</keyword>
<keyword evidence="4 11" id="KW-0812">Transmembrane</keyword>
<keyword evidence="8" id="KW-1278">Translocase</keyword>
<evidence type="ECO:0000256" key="10">
    <source>
        <dbReference type="ARBA" id="ARBA00023136"/>
    </source>
</evidence>
<dbReference type="PROSITE" id="PS00211">
    <property type="entry name" value="ABC_TRANSPORTER_1"/>
    <property type="match status" value="1"/>
</dbReference>
<feature type="transmembrane region" description="Helical" evidence="11">
    <location>
        <begin position="33"/>
        <end position="55"/>
    </location>
</feature>
<protein>
    <recommendedName>
        <fullName evidence="16">Antigen peptide transporter 1</fullName>
    </recommendedName>
</protein>
<proteinExistence type="inferred from homology"/>
<feature type="transmembrane region" description="Helical" evidence="11">
    <location>
        <begin position="150"/>
        <end position="173"/>
    </location>
</feature>
<keyword evidence="15" id="KW-1185">Reference proteome</keyword>
<dbReference type="SUPFAM" id="SSF90123">
    <property type="entry name" value="ABC transporter transmembrane region"/>
    <property type="match status" value="1"/>
</dbReference>
<sequence length="722" mass="80033">MDVLSFVWLLPALDVLVLHLLQKLCPLIGLQESLFAVWCASLVRGGLLTYVVHLLSGRIPVWLRRELLVSTAVLILLVPCYVTASVLAGSPIVPECLHGWGRWEVIALSYVITGVVALLWHHFSPFGQEEEEENSSASLGRLFSCMKPQLCRFLIVGVFVVVSCWSEMVMPYYTGRMTDWIGNKEDPSAFVSAIRAMTIITIASAVTECLCDNIYYFTMSLVHMGIQGQVFEAVLKQDIAFFDTISTGAITSRITTDTNTMSESLSEKLSLLMWYFMRAVFLYAFMLWVSWKLALFTLIGIPILLVIPKLSGTFYQDLAVQVQESLSKANHVALETFSNMKTVRSFANEDGEASRYAEKLQETYQLNKKEAAAYAGFMWTNSFSGLALKVCILYYGGRLVASGAVSGGDLVAFVLYELQFTTAVEVLLRMYPDVKGAVGASEKIFEYMDRKPQMASPGTHAPETISGHVTFDNVTFSYPSQPDTPVLKDVSFELKPGEVTALVGPSSAGKSSCVALLEAFYEPQAGRILIDGVPLQDYDPRYLHSKVALVSQEPVLFARSLQENICYGLEHQPVDAVEKVAREANAHEFIMSFKEQYKTDAGEKGGKLSGGQRQRVAIARALMRDPQILILDDATSSLDAETEHLVQSTIYSSERKRTVLVIAHRLSTVERANNILVMVGGEVREQGSHQELLDRKGFYHDLVQKQLHGFKQASADGEDTSA</sequence>
<dbReference type="GO" id="GO:0015421">
    <property type="term" value="F:ABC-type oligopeptide transporter activity"/>
    <property type="evidence" value="ECO:0007669"/>
    <property type="project" value="TreeGrafter"/>
</dbReference>
<evidence type="ECO:0000256" key="8">
    <source>
        <dbReference type="ARBA" id="ARBA00022967"/>
    </source>
</evidence>
<dbReference type="FunFam" id="3.40.50.300:FF:000140">
    <property type="entry name" value="Lipid A export ATP-binding/permease protein MsbA"/>
    <property type="match status" value="1"/>
</dbReference>
<dbReference type="InterPro" id="IPR027417">
    <property type="entry name" value="P-loop_NTPase"/>
</dbReference>
<evidence type="ECO:0000256" key="7">
    <source>
        <dbReference type="ARBA" id="ARBA00022856"/>
    </source>
</evidence>
<dbReference type="InterPro" id="IPR011527">
    <property type="entry name" value="ABC1_TM_dom"/>
</dbReference>
<dbReference type="PROSITE" id="PS50893">
    <property type="entry name" value="ABC_TRANSPORTER_2"/>
    <property type="match status" value="1"/>
</dbReference>
<dbReference type="InterPro" id="IPR039421">
    <property type="entry name" value="Type_1_exporter"/>
</dbReference>
<evidence type="ECO:0000256" key="1">
    <source>
        <dbReference type="ARBA" id="ARBA00004127"/>
    </source>
</evidence>
<dbReference type="InterPro" id="IPR036640">
    <property type="entry name" value="ABC1_TM_sf"/>
</dbReference>
<gene>
    <name evidence="14" type="ORF">NDU88_013068</name>
</gene>
<dbReference type="SUPFAM" id="SSF52540">
    <property type="entry name" value="P-loop containing nucleoside triphosphate hydrolases"/>
    <property type="match status" value="1"/>
</dbReference>
<accession>A0AAV7R6H6</accession>
<dbReference type="Proteomes" id="UP001066276">
    <property type="component" value="Chromosome 6"/>
</dbReference>
<dbReference type="SMART" id="SM00382">
    <property type="entry name" value="AAA"/>
    <property type="match status" value="1"/>
</dbReference>
<comment type="similarity">
    <text evidence="2">Belongs to the ABC transporter superfamily. ABCB family. MHC peptide exporter (TC 3.A.1.209) subfamily.</text>
</comment>
<keyword evidence="10 11" id="KW-0472">Membrane</keyword>
<feature type="transmembrane region" description="Helical" evidence="11">
    <location>
        <begin position="193"/>
        <end position="217"/>
    </location>
</feature>
<dbReference type="InterPro" id="IPR003439">
    <property type="entry name" value="ABC_transporter-like_ATP-bd"/>
</dbReference>
<dbReference type="PRINTS" id="PR01896">
    <property type="entry name" value="TAP1PROTEIN"/>
</dbReference>
<dbReference type="GO" id="GO:0005524">
    <property type="term" value="F:ATP binding"/>
    <property type="evidence" value="ECO:0007669"/>
    <property type="project" value="UniProtKB-KW"/>
</dbReference>